<evidence type="ECO:0000256" key="1">
    <source>
        <dbReference type="SAM" id="MobiDB-lite"/>
    </source>
</evidence>
<name>A0ABR4QML1_9CEST</name>
<dbReference type="EMBL" id="JAKROA010000002">
    <property type="protein sequence ID" value="KAL5110777.1"/>
    <property type="molecule type" value="Genomic_DNA"/>
</dbReference>
<sequence>MEVSTVRQHEGEDCTKKRLSVRPSNHFSDLEALLHQSEQHRREAASLVNDQLANLALLFLDEIAEQSEPAANSKFNVRTRRKGEEMSGEEE</sequence>
<accession>A0ABR4QML1</accession>
<evidence type="ECO:0000313" key="3">
    <source>
        <dbReference type="Proteomes" id="UP001651158"/>
    </source>
</evidence>
<protein>
    <submittedName>
        <fullName evidence="2">Uncharacterized protein</fullName>
    </submittedName>
</protein>
<feature type="region of interest" description="Disordered" evidence="1">
    <location>
        <begin position="69"/>
        <end position="91"/>
    </location>
</feature>
<feature type="region of interest" description="Disordered" evidence="1">
    <location>
        <begin position="1"/>
        <end position="20"/>
    </location>
</feature>
<dbReference type="Proteomes" id="UP001651158">
    <property type="component" value="Unassembled WGS sequence"/>
</dbReference>
<keyword evidence="3" id="KW-1185">Reference proteome</keyword>
<proteinExistence type="predicted"/>
<gene>
    <name evidence="2" type="ORF">TcWFU_008315</name>
</gene>
<comment type="caution">
    <text evidence="2">The sequence shown here is derived from an EMBL/GenBank/DDBJ whole genome shotgun (WGS) entry which is preliminary data.</text>
</comment>
<feature type="compositionally biased region" description="Basic and acidic residues" evidence="1">
    <location>
        <begin position="7"/>
        <end position="16"/>
    </location>
</feature>
<evidence type="ECO:0000313" key="2">
    <source>
        <dbReference type="EMBL" id="KAL5110777.1"/>
    </source>
</evidence>
<reference evidence="2 3" key="1">
    <citation type="journal article" date="2022" name="Front. Cell. Infect. Microbiol.">
        <title>The Genomes of Two Strains of Taenia crassiceps the Animal Model for the Study of Human Cysticercosis.</title>
        <authorList>
            <person name="Bobes R.J."/>
            <person name="Estrada K."/>
            <person name="Rios-Valencia D.G."/>
            <person name="Calderon-Gallegos A."/>
            <person name="de la Torre P."/>
            <person name="Carrero J.C."/>
            <person name="Sanchez-Flores A."/>
            <person name="Laclette J.P."/>
        </authorList>
    </citation>
    <scope>NUCLEOTIDE SEQUENCE [LARGE SCALE GENOMIC DNA]</scope>
    <source>
        <strain evidence="2">WFUcys</strain>
    </source>
</reference>
<organism evidence="2 3">
    <name type="scientific">Taenia crassiceps</name>
    <dbReference type="NCBI Taxonomy" id="6207"/>
    <lineage>
        <taxon>Eukaryota</taxon>
        <taxon>Metazoa</taxon>
        <taxon>Spiralia</taxon>
        <taxon>Lophotrochozoa</taxon>
        <taxon>Platyhelminthes</taxon>
        <taxon>Cestoda</taxon>
        <taxon>Eucestoda</taxon>
        <taxon>Cyclophyllidea</taxon>
        <taxon>Taeniidae</taxon>
        <taxon>Taenia</taxon>
    </lineage>
</organism>